<dbReference type="Pfam" id="PF00672">
    <property type="entry name" value="HAMP"/>
    <property type="match status" value="1"/>
</dbReference>
<keyword evidence="4" id="KW-0597">Phosphoprotein</keyword>
<sequence>MHSLLVRLLAALAVVSICSVAATAWLVVRTTTKAIRQEQAQALTDDARVYDTLLGYAATHRTWDSAAPVVRSLAASTGHRVTLTRQDGTPIADSGSGALPARPSATVDPLQDLSSRIDSRAVGPFLLPAAERTALGAMAASVVDCLRTTDSGDYEPANRLAREARVVVDPSGRPRVETPGADLSLDEACLRPRGALAEPTATERKALAQLEALVNDCLRPRNAPTVHMSPDFTWRWEDPGAVRAGLGLDTAVDRCVAQSRRTQLAGYTAPAALLYLTTPGVSPATGFDLSPANQARIAGVSALVLLVTVLAGALLGRRLVGPLRALTTAASRMRDGDGTARVTVRGNDEIARLGAAFNDMAARRQEAEQLRRDMVGDIAHEMRTPVTNIRGWLEAAEDGVAVLDEELVNSLLEEAIMLQHVINDLQDLSAADAGELRLHRTEVDLAEMLAQITATFRTASVPVLVEAEDGLTVPADPIRLRQAIGNLTSNAVRHSAPGRPVRLLARRVGDTVTIAVTDQGPGIAAADLPLVFERFWRAEKSRNRQTGGSGLGLAITRKLAEAHGGTVAVTSPPGEGATFTLHLPAYLETGD</sequence>
<dbReference type="RefSeq" id="WP_203805283.1">
    <property type="nucleotide sequence ID" value="NZ_BOMY01000020.1"/>
</dbReference>
<protein>
    <recommendedName>
        <fullName evidence="3">histidine kinase</fullName>
        <ecNumber evidence="3">2.7.13.3</ecNumber>
    </recommendedName>
</protein>
<dbReference type="PANTHER" id="PTHR43711:SF1">
    <property type="entry name" value="HISTIDINE KINASE 1"/>
    <property type="match status" value="1"/>
</dbReference>
<keyword evidence="10" id="KW-0472">Membrane</keyword>
<comment type="caution">
    <text evidence="14">The sequence shown here is derived from an EMBL/GenBank/DDBJ whole genome shotgun (WGS) entry which is preliminary data.</text>
</comment>
<feature type="chain" id="PRO_5037388341" description="histidine kinase" evidence="11">
    <location>
        <begin position="22"/>
        <end position="591"/>
    </location>
</feature>
<dbReference type="InterPro" id="IPR003660">
    <property type="entry name" value="HAMP_dom"/>
</dbReference>
<keyword evidence="5" id="KW-0808">Transferase</keyword>
<dbReference type="SUPFAM" id="SSF47384">
    <property type="entry name" value="Homodimeric domain of signal transducing histidine kinase"/>
    <property type="match status" value="1"/>
</dbReference>
<dbReference type="InterPro" id="IPR036097">
    <property type="entry name" value="HisK_dim/P_sf"/>
</dbReference>
<dbReference type="SMART" id="SM00304">
    <property type="entry name" value="HAMP"/>
    <property type="match status" value="1"/>
</dbReference>
<dbReference type="PANTHER" id="PTHR43711">
    <property type="entry name" value="TWO-COMPONENT HISTIDINE KINASE"/>
    <property type="match status" value="1"/>
</dbReference>
<dbReference type="CDD" id="cd00075">
    <property type="entry name" value="HATPase"/>
    <property type="match status" value="1"/>
</dbReference>
<dbReference type="SUPFAM" id="SSF158472">
    <property type="entry name" value="HAMP domain-like"/>
    <property type="match status" value="1"/>
</dbReference>
<feature type="domain" description="HAMP" evidence="13">
    <location>
        <begin position="317"/>
        <end position="369"/>
    </location>
</feature>
<accession>A0A919TRA0</accession>
<gene>
    <name evidence="14" type="ORF">Ate02nite_27580</name>
</gene>
<dbReference type="SMART" id="SM00387">
    <property type="entry name" value="HATPase_c"/>
    <property type="match status" value="1"/>
</dbReference>
<dbReference type="GO" id="GO:0005886">
    <property type="term" value="C:plasma membrane"/>
    <property type="evidence" value="ECO:0007669"/>
    <property type="project" value="UniProtKB-SubCell"/>
</dbReference>
<dbReference type="CDD" id="cd06225">
    <property type="entry name" value="HAMP"/>
    <property type="match status" value="1"/>
</dbReference>
<dbReference type="AlphaFoldDB" id="A0A919TRA0"/>
<keyword evidence="8 10" id="KW-1133">Transmembrane helix</keyword>
<proteinExistence type="predicted"/>
<dbReference type="EC" id="2.7.13.3" evidence="3"/>
<comment type="catalytic activity">
    <reaction evidence="1">
        <text>ATP + protein L-histidine = ADP + protein N-phospho-L-histidine.</text>
        <dbReference type="EC" id="2.7.13.3"/>
    </reaction>
</comment>
<evidence type="ECO:0000256" key="4">
    <source>
        <dbReference type="ARBA" id="ARBA00022553"/>
    </source>
</evidence>
<dbReference type="Proteomes" id="UP000623608">
    <property type="component" value="Unassembled WGS sequence"/>
</dbReference>
<organism evidence="14 15">
    <name type="scientific">Paractinoplanes tereljensis</name>
    <dbReference type="NCBI Taxonomy" id="571912"/>
    <lineage>
        <taxon>Bacteria</taxon>
        <taxon>Bacillati</taxon>
        <taxon>Actinomycetota</taxon>
        <taxon>Actinomycetes</taxon>
        <taxon>Micromonosporales</taxon>
        <taxon>Micromonosporaceae</taxon>
        <taxon>Paractinoplanes</taxon>
    </lineage>
</organism>
<evidence type="ECO:0000313" key="15">
    <source>
        <dbReference type="Proteomes" id="UP000623608"/>
    </source>
</evidence>
<dbReference type="InterPro" id="IPR036890">
    <property type="entry name" value="HATPase_C_sf"/>
</dbReference>
<keyword evidence="9" id="KW-0902">Two-component regulatory system</keyword>
<dbReference type="Gene3D" id="3.30.565.10">
    <property type="entry name" value="Histidine kinase-like ATPase, C-terminal domain"/>
    <property type="match status" value="1"/>
</dbReference>
<dbReference type="InterPro" id="IPR005467">
    <property type="entry name" value="His_kinase_dom"/>
</dbReference>
<name>A0A919TRA0_9ACTN</name>
<evidence type="ECO:0000256" key="1">
    <source>
        <dbReference type="ARBA" id="ARBA00000085"/>
    </source>
</evidence>
<dbReference type="InterPro" id="IPR004358">
    <property type="entry name" value="Sig_transdc_His_kin-like_C"/>
</dbReference>
<dbReference type="CDD" id="cd00082">
    <property type="entry name" value="HisKA"/>
    <property type="match status" value="1"/>
</dbReference>
<evidence type="ECO:0000256" key="7">
    <source>
        <dbReference type="ARBA" id="ARBA00022777"/>
    </source>
</evidence>
<feature type="transmembrane region" description="Helical" evidence="10">
    <location>
        <begin position="297"/>
        <end position="316"/>
    </location>
</feature>
<dbReference type="PROSITE" id="PS50885">
    <property type="entry name" value="HAMP"/>
    <property type="match status" value="1"/>
</dbReference>
<evidence type="ECO:0000256" key="11">
    <source>
        <dbReference type="SAM" id="SignalP"/>
    </source>
</evidence>
<reference evidence="14" key="1">
    <citation type="submission" date="2021-01" db="EMBL/GenBank/DDBJ databases">
        <title>Whole genome shotgun sequence of Actinoplanes tereljensis NBRC 105297.</title>
        <authorList>
            <person name="Komaki H."/>
            <person name="Tamura T."/>
        </authorList>
    </citation>
    <scope>NUCLEOTIDE SEQUENCE</scope>
    <source>
        <strain evidence="14">NBRC 105297</strain>
    </source>
</reference>
<dbReference type="PROSITE" id="PS50109">
    <property type="entry name" value="HIS_KIN"/>
    <property type="match status" value="1"/>
</dbReference>
<dbReference type="FunFam" id="3.30.565.10:FF:000006">
    <property type="entry name" value="Sensor histidine kinase WalK"/>
    <property type="match status" value="1"/>
</dbReference>
<evidence type="ECO:0000256" key="2">
    <source>
        <dbReference type="ARBA" id="ARBA00004236"/>
    </source>
</evidence>
<evidence type="ECO:0000256" key="10">
    <source>
        <dbReference type="SAM" id="Phobius"/>
    </source>
</evidence>
<feature type="domain" description="Histidine kinase" evidence="12">
    <location>
        <begin position="377"/>
        <end position="587"/>
    </location>
</feature>
<keyword evidence="11" id="KW-0732">Signal</keyword>
<dbReference type="GO" id="GO:0000155">
    <property type="term" value="F:phosphorelay sensor kinase activity"/>
    <property type="evidence" value="ECO:0007669"/>
    <property type="project" value="InterPro"/>
</dbReference>
<dbReference type="SMART" id="SM00388">
    <property type="entry name" value="HisKA"/>
    <property type="match status" value="1"/>
</dbReference>
<dbReference type="PRINTS" id="PR00344">
    <property type="entry name" value="BCTRLSENSOR"/>
</dbReference>
<keyword evidence="15" id="KW-1185">Reference proteome</keyword>
<dbReference type="InterPro" id="IPR050736">
    <property type="entry name" value="Sensor_HK_Regulatory"/>
</dbReference>
<evidence type="ECO:0000256" key="6">
    <source>
        <dbReference type="ARBA" id="ARBA00022692"/>
    </source>
</evidence>
<evidence type="ECO:0000256" key="5">
    <source>
        <dbReference type="ARBA" id="ARBA00022679"/>
    </source>
</evidence>
<feature type="signal peptide" evidence="11">
    <location>
        <begin position="1"/>
        <end position="21"/>
    </location>
</feature>
<evidence type="ECO:0000313" key="14">
    <source>
        <dbReference type="EMBL" id="GIF20028.1"/>
    </source>
</evidence>
<dbReference type="Pfam" id="PF02518">
    <property type="entry name" value="HATPase_c"/>
    <property type="match status" value="1"/>
</dbReference>
<dbReference type="InterPro" id="IPR003661">
    <property type="entry name" value="HisK_dim/P_dom"/>
</dbReference>
<keyword evidence="6 10" id="KW-0812">Transmembrane</keyword>
<comment type="subcellular location">
    <subcellularLocation>
        <location evidence="2">Cell membrane</location>
    </subcellularLocation>
</comment>
<evidence type="ECO:0000256" key="8">
    <source>
        <dbReference type="ARBA" id="ARBA00022989"/>
    </source>
</evidence>
<dbReference type="SUPFAM" id="SSF55874">
    <property type="entry name" value="ATPase domain of HSP90 chaperone/DNA topoisomerase II/histidine kinase"/>
    <property type="match status" value="1"/>
</dbReference>
<dbReference type="Pfam" id="PF00512">
    <property type="entry name" value="HisKA"/>
    <property type="match status" value="1"/>
</dbReference>
<dbReference type="Gene3D" id="6.10.340.10">
    <property type="match status" value="1"/>
</dbReference>
<dbReference type="Gene3D" id="1.10.287.130">
    <property type="match status" value="1"/>
</dbReference>
<keyword evidence="7 14" id="KW-0418">Kinase</keyword>
<dbReference type="EMBL" id="BOMY01000020">
    <property type="protein sequence ID" value="GIF20028.1"/>
    <property type="molecule type" value="Genomic_DNA"/>
</dbReference>
<dbReference type="InterPro" id="IPR003594">
    <property type="entry name" value="HATPase_dom"/>
</dbReference>
<evidence type="ECO:0000259" key="13">
    <source>
        <dbReference type="PROSITE" id="PS50885"/>
    </source>
</evidence>
<evidence type="ECO:0000256" key="9">
    <source>
        <dbReference type="ARBA" id="ARBA00023012"/>
    </source>
</evidence>
<evidence type="ECO:0000259" key="12">
    <source>
        <dbReference type="PROSITE" id="PS50109"/>
    </source>
</evidence>
<evidence type="ECO:0000256" key="3">
    <source>
        <dbReference type="ARBA" id="ARBA00012438"/>
    </source>
</evidence>